<protein>
    <submittedName>
        <fullName evidence="2">Uncharacterized protein</fullName>
    </submittedName>
</protein>
<name>A0A427U435_9VIBR</name>
<sequence length="114" mass="13007">MNAFDDIKAVMDDLNNRKSIFSEHMKEFQQLQGEIKVLVEQSTNDPKARAKLEKLNQAFPEGIQSSQQAIMSKVAILEENFKQLQNGFKTMGDSDVVSSENNPKPKTKILRNYM</sequence>
<evidence type="ECO:0000313" key="3">
    <source>
        <dbReference type="Proteomes" id="UP000269041"/>
    </source>
</evidence>
<reference evidence="2 3" key="1">
    <citation type="submission" date="2018-12" db="EMBL/GenBank/DDBJ databases">
        <title>Genomic taxonomy of the Vibrionaceae family.</title>
        <authorList>
            <person name="Gomez-Gil B."/>
            <person name="Enciso-Ibarra K."/>
        </authorList>
    </citation>
    <scope>NUCLEOTIDE SEQUENCE [LARGE SCALE GENOMIC DNA]</scope>
    <source>
        <strain evidence="2 3">CAIM 594</strain>
    </source>
</reference>
<dbReference type="EMBL" id="RSFA01000033">
    <property type="protein sequence ID" value="RSD31352.1"/>
    <property type="molecule type" value="Genomic_DNA"/>
</dbReference>
<dbReference type="AlphaFoldDB" id="A0A427U435"/>
<feature type="region of interest" description="Disordered" evidence="1">
    <location>
        <begin position="92"/>
        <end position="114"/>
    </location>
</feature>
<evidence type="ECO:0000256" key="1">
    <source>
        <dbReference type="SAM" id="MobiDB-lite"/>
    </source>
</evidence>
<organism evidence="2 3">
    <name type="scientific">Vibrio pectenicida</name>
    <dbReference type="NCBI Taxonomy" id="62763"/>
    <lineage>
        <taxon>Bacteria</taxon>
        <taxon>Pseudomonadati</taxon>
        <taxon>Pseudomonadota</taxon>
        <taxon>Gammaproteobacteria</taxon>
        <taxon>Vibrionales</taxon>
        <taxon>Vibrionaceae</taxon>
        <taxon>Vibrio</taxon>
    </lineage>
</organism>
<comment type="caution">
    <text evidence="2">The sequence shown here is derived from an EMBL/GenBank/DDBJ whole genome shotgun (WGS) entry which is preliminary data.</text>
</comment>
<dbReference type="Proteomes" id="UP000269041">
    <property type="component" value="Unassembled WGS sequence"/>
</dbReference>
<proteinExistence type="predicted"/>
<keyword evidence="3" id="KW-1185">Reference proteome</keyword>
<gene>
    <name evidence="2" type="ORF">EJA03_09035</name>
</gene>
<dbReference type="OrthoDB" id="5875339at2"/>
<evidence type="ECO:0000313" key="2">
    <source>
        <dbReference type="EMBL" id="RSD31352.1"/>
    </source>
</evidence>
<dbReference type="RefSeq" id="WP_125320912.1">
    <property type="nucleotide sequence ID" value="NZ_RSFA01000033.1"/>
</dbReference>
<feature type="compositionally biased region" description="Basic residues" evidence="1">
    <location>
        <begin position="105"/>
        <end position="114"/>
    </location>
</feature>
<accession>A0A427U435</accession>